<accession>A0A1M6Q8E7</accession>
<name>A0A1M6Q8E7_9FLAO</name>
<organism evidence="1 2">
    <name type="scientific">Maribacter aquivivus</name>
    <dbReference type="NCBI Taxonomy" id="228958"/>
    <lineage>
        <taxon>Bacteria</taxon>
        <taxon>Pseudomonadati</taxon>
        <taxon>Bacteroidota</taxon>
        <taxon>Flavobacteriia</taxon>
        <taxon>Flavobacteriales</taxon>
        <taxon>Flavobacteriaceae</taxon>
        <taxon>Maribacter</taxon>
    </lineage>
</organism>
<dbReference type="RefSeq" id="WP_211573863.1">
    <property type="nucleotide sequence ID" value="NZ_FQZX01000002.1"/>
</dbReference>
<evidence type="ECO:0000313" key="1">
    <source>
        <dbReference type="EMBL" id="SHK16428.1"/>
    </source>
</evidence>
<reference evidence="2" key="1">
    <citation type="submission" date="2016-11" db="EMBL/GenBank/DDBJ databases">
        <authorList>
            <person name="Varghese N."/>
            <person name="Submissions S."/>
        </authorList>
    </citation>
    <scope>NUCLEOTIDE SEQUENCE [LARGE SCALE GENOMIC DNA]</scope>
    <source>
        <strain evidence="2">DSM 16478</strain>
    </source>
</reference>
<sequence>MKTLVLFIVASVIFSCKTSISKEKVNKIKEEVYGIDKEHAHKKAIELIPEDFFWNSIDEFASFGSDEGDLALAEFREWKKLNPNIPTYECLKWTIESLGELSIVDFNDEILDRKLIKSQISDENFDDHYYIFTVDICAIATGFGQLVDDGEIDKKNKPLIQRAIERQKIWAELKPNWDSEFKTEYIRRLNVLKRVLKEA</sequence>
<dbReference type="Proteomes" id="UP000184314">
    <property type="component" value="Unassembled WGS sequence"/>
</dbReference>
<gene>
    <name evidence="1" type="ORF">SAMN04488007_2220</name>
</gene>
<dbReference type="EMBL" id="FQZX01000002">
    <property type="protein sequence ID" value="SHK16428.1"/>
    <property type="molecule type" value="Genomic_DNA"/>
</dbReference>
<protein>
    <submittedName>
        <fullName evidence="1">Uncharacterized conserved protein YfeS, contains WGR domain</fullName>
    </submittedName>
</protein>
<proteinExistence type="predicted"/>
<evidence type="ECO:0000313" key="2">
    <source>
        <dbReference type="Proteomes" id="UP000184314"/>
    </source>
</evidence>
<keyword evidence="2" id="KW-1185">Reference proteome</keyword>
<dbReference type="AlphaFoldDB" id="A0A1M6Q8E7"/>
<dbReference type="PROSITE" id="PS51257">
    <property type="entry name" value="PROKAR_LIPOPROTEIN"/>
    <property type="match status" value="1"/>
</dbReference>